<dbReference type="Proteomes" id="UP001292084">
    <property type="component" value="Unassembled WGS sequence"/>
</dbReference>
<reference evidence="1 2" key="1">
    <citation type="submission" date="2023-12" db="EMBL/GenBank/DDBJ databases">
        <title>Jeotgalibacillus haloalkaliphilus sp. nov., a novel salt-tolerant bacteria, isolated from the estuary of the Fenhe River into the Yellow River.</title>
        <authorList>
            <person name="Li Y."/>
        </authorList>
    </citation>
    <scope>NUCLEOTIDE SEQUENCE [LARGE SCALE GENOMIC DNA]</scope>
    <source>
        <strain evidence="1 2">HH7-29</strain>
    </source>
</reference>
<keyword evidence="1" id="KW-0946">Virion</keyword>
<dbReference type="RefSeq" id="WP_322420559.1">
    <property type="nucleotide sequence ID" value="NZ_JAXQNN010000002.1"/>
</dbReference>
<evidence type="ECO:0000313" key="2">
    <source>
        <dbReference type="Proteomes" id="UP001292084"/>
    </source>
</evidence>
<gene>
    <name evidence="1" type="primary">ylbD</name>
    <name evidence="1" type="ORF">UFB30_04835</name>
</gene>
<protein>
    <submittedName>
        <fullName evidence="1">Spore coat protein YlbD</fullName>
    </submittedName>
</protein>
<keyword evidence="1" id="KW-0167">Capsid protein</keyword>
<dbReference type="InterPro" id="IPR025953">
    <property type="entry name" value="YlbD_coat"/>
</dbReference>
<proteinExistence type="predicted"/>
<evidence type="ECO:0000313" key="1">
    <source>
        <dbReference type="EMBL" id="MDZ5711537.1"/>
    </source>
</evidence>
<sequence>MSTQRLDEFKVYLKKHPELVQKVRRQELTWQELYEEWLLLGDDKGSGIEFDQIFSSVKEKIQHFDPAQIEEYSKRLQSGLDFFQEMLNHFNKQNDKEDDILMKQWKQ</sequence>
<dbReference type="Pfam" id="PF14071">
    <property type="entry name" value="YlbD_coat"/>
    <property type="match status" value="1"/>
</dbReference>
<accession>A0ABU5KJU6</accession>
<dbReference type="EMBL" id="JAXQNN010000002">
    <property type="protein sequence ID" value="MDZ5711537.1"/>
    <property type="molecule type" value="Genomic_DNA"/>
</dbReference>
<comment type="caution">
    <text evidence="1">The sequence shown here is derived from an EMBL/GenBank/DDBJ whole genome shotgun (WGS) entry which is preliminary data.</text>
</comment>
<organism evidence="1 2">
    <name type="scientific">Jeotgalibacillus haloalkalitolerans</name>
    <dbReference type="NCBI Taxonomy" id="3104292"/>
    <lineage>
        <taxon>Bacteria</taxon>
        <taxon>Bacillati</taxon>
        <taxon>Bacillota</taxon>
        <taxon>Bacilli</taxon>
        <taxon>Bacillales</taxon>
        <taxon>Caryophanaceae</taxon>
        <taxon>Jeotgalibacillus</taxon>
    </lineage>
</organism>
<keyword evidence="2" id="KW-1185">Reference proteome</keyword>
<name>A0ABU5KJU6_9BACL</name>